<evidence type="ECO:0000256" key="2">
    <source>
        <dbReference type="ARBA" id="ARBA00005417"/>
    </source>
</evidence>
<dbReference type="SMART" id="SM00382">
    <property type="entry name" value="AAA"/>
    <property type="match status" value="1"/>
</dbReference>
<keyword evidence="5" id="KW-0547">Nucleotide-binding</keyword>
<evidence type="ECO:0000256" key="7">
    <source>
        <dbReference type="ARBA" id="ARBA00023136"/>
    </source>
</evidence>
<accession>A0A3D4V7F7</accession>
<feature type="domain" description="ABC transporter" evidence="8">
    <location>
        <begin position="12"/>
        <end position="261"/>
    </location>
</feature>
<keyword evidence="6 9" id="KW-0067">ATP-binding</keyword>
<sequence length="340" mass="36703">MNAPSARALLDVRSLRIAFPASPAPVRVVDGVDLAVEAGETVCIVGESGCGKSMTALSLLRLVPSPGQIATGSSIVFDGQDLLSLDERSLRAVRGRQMAMIFQEPMTALNPVLTVGDQIAEVVRVHTKCSAREAWTRAVEMLSQVGIADAAARARQYPHELSGGMRQRVMIAMALVLSPKLVIADEPTTALDVTIQAQILDLLRTMRERSGLALLLITHDLGVVAEMASRVLVMYAGRVVEEAPVQELFASPSHPYTEGLMAAMPRLGQEQDRLTTIRGSVPPPNALPSGCTFRDRCPHAFDRCAQEEPALLTVGSLHRVRCHLVEEPQRRRLPVTEGAA</sequence>
<dbReference type="NCBIfam" id="TIGR01727">
    <property type="entry name" value="oligo_HPY"/>
    <property type="match status" value="1"/>
</dbReference>
<dbReference type="InterPro" id="IPR013563">
    <property type="entry name" value="Oligopep_ABC_C"/>
</dbReference>
<gene>
    <name evidence="9" type="ORF">DGD08_05115</name>
</gene>
<dbReference type="FunFam" id="3.40.50.300:FF:000016">
    <property type="entry name" value="Oligopeptide ABC transporter ATP-binding component"/>
    <property type="match status" value="1"/>
</dbReference>
<comment type="caution">
    <text evidence="9">The sequence shown here is derived from an EMBL/GenBank/DDBJ whole genome shotgun (WGS) entry which is preliminary data.</text>
</comment>
<dbReference type="PANTHER" id="PTHR43297">
    <property type="entry name" value="OLIGOPEPTIDE TRANSPORT ATP-BINDING PROTEIN APPD"/>
    <property type="match status" value="1"/>
</dbReference>
<dbReference type="GO" id="GO:0016887">
    <property type="term" value="F:ATP hydrolysis activity"/>
    <property type="evidence" value="ECO:0007669"/>
    <property type="project" value="InterPro"/>
</dbReference>
<dbReference type="Pfam" id="PF00005">
    <property type="entry name" value="ABC_tran"/>
    <property type="match status" value="1"/>
</dbReference>
<comment type="subcellular location">
    <subcellularLocation>
        <location evidence="1">Cell inner membrane</location>
        <topology evidence="1">Peripheral membrane protein</topology>
    </subcellularLocation>
</comment>
<evidence type="ECO:0000256" key="5">
    <source>
        <dbReference type="ARBA" id="ARBA00022741"/>
    </source>
</evidence>
<evidence type="ECO:0000256" key="3">
    <source>
        <dbReference type="ARBA" id="ARBA00022448"/>
    </source>
</evidence>
<evidence type="ECO:0000259" key="8">
    <source>
        <dbReference type="PROSITE" id="PS50893"/>
    </source>
</evidence>
<name>A0A3D4V7F7_9BACT</name>
<dbReference type="PANTHER" id="PTHR43297:SF2">
    <property type="entry name" value="DIPEPTIDE TRANSPORT ATP-BINDING PROTEIN DPPD"/>
    <property type="match status" value="1"/>
</dbReference>
<dbReference type="PROSITE" id="PS00211">
    <property type="entry name" value="ABC_TRANSPORTER_1"/>
    <property type="match status" value="1"/>
</dbReference>
<keyword evidence="7" id="KW-0472">Membrane</keyword>
<dbReference type="InterPro" id="IPR003593">
    <property type="entry name" value="AAA+_ATPase"/>
</dbReference>
<dbReference type="CDD" id="cd03257">
    <property type="entry name" value="ABC_NikE_OppD_transporters"/>
    <property type="match status" value="1"/>
</dbReference>
<dbReference type="PROSITE" id="PS50893">
    <property type="entry name" value="ABC_TRANSPORTER_2"/>
    <property type="match status" value="1"/>
</dbReference>
<proteinExistence type="inferred from homology"/>
<comment type="similarity">
    <text evidence="2">Belongs to the ABC transporter superfamily.</text>
</comment>
<reference evidence="9 10" key="1">
    <citation type="journal article" date="2018" name="Nat. Biotechnol.">
        <title>A standardized bacterial taxonomy based on genome phylogeny substantially revises the tree of life.</title>
        <authorList>
            <person name="Parks D.H."/>
            <person name="Chuvochina M."/>
            <person name="Waite D.W."/>
            <person name="Rinke C."/>
            <person name="Skarshewski A."/>
            <person name="Chaumeil P.A."/>
            <person name="Hugenholtz P."/>
        </authorList>
    </citation>
    <scope>NUCLEOTIDE SEQUENCE [LARGE SCALE GENOMIC DNA]</scope>
    <source>
        <strain evidence="9">UBA8844</strain>
    </source>
</reference>
<dbReference type="GO" id="GO:0005886">
    <property type="term" value="C:plasma membrane"/>
    <property type="evidence" value="ECO:0007669"/>
    <property type="project" value="UniProtKB-SubCell"/>
</dbReference>
<evidence type="ECO:0000256" key="1">
    <source>
        <dbReference type="ARBA" id="ARBA00004417"/>
    </source>
</evidence>
<keyword evidence="4" id="KW-1003">Cell membrane</keyword>
<dbReference type="GO" id="GO:0015833">
    <property type="term" value="P:peptide transport"/>
    <property type="evidence" value="ECO:0007669"/>
    <property type="project" value="InterPro"/>
</dbReference>
<dbReference type="InterPro" id="IPR050388">
    <property type="entry name" value="ABC_Ni/Peptide_Import"/>
</dbReference>
<dbReference type="OMA" id="FTLMGMP"/>
<evidence type="ECO:0000256" key="6">
    <source>
        <dbReference type="ARBA" id="ARBA00022840"/>
    </source>
</evidence>
<dbReference type="AlphaFoldDB" id="A0A3D4V7F7"/>
<dbReference type="EMBL" id="DPIY01000006">
    <property type="protein sequence ID" value="HCT56578.1"/>
    <property type="molecule type" value="Genomic_DNA"/>
</dbReference>
<organism evidence="9 10">
    <name type="scientific">Gemmatimonas aurantiaca</name>
    <dbReference type="NCBI Taxonomy" id="173480"/>
    <lineage>
        <taxon>Bacteria</taxon>
        <taxon>Pseudomonadati</taxon>
        <taxon>Gemmatimonadota</taxon>
        <taxon>Gemmatimonadia</taxon>
        <taxon>Gemmatimonadales</taxon>
        <taxon>Gemmatimonadaceae</taxon>
        <taxon>Gemmatimonas</taxon>
    </lineage>
</organism>
<dbReference type="GO" id="GO:0005524">
    <property type="term" value="F:ATP binding"/>
    <property type="evidence" value="ECO:0007669"/>
    <property type="project" value="UniProtKB-KW"/>
</dbReference>
<dbReference type="InterPro" id="IPR017871">
    <property type="entry name" value="ABC_transporter-like_CS"/>
</dbReference>
<dbReference type="SUPFAM" id="SSF52540">
    <property type="entry name" value="P-loop containing nucleoside triphosphate hydrolases"/>
    <property type="match status" value="1"/>
</dbReference>
<dbReference type="Pfam" id="PF08352">
    <property type="entry name" value="oligo_HPY"/>
    <property type="match status" value="1"/>
</dbReference>
<evidence type="ECO:0000256" key="4">
    <source>
        <dbReference type="ARBA" id="ARBA00022475"/>
    </source>
</evidence>
<dbReference type="InterPro" id="IPR003439">
    <property type="entry name" value="ABC_transporter-like_ATP-bd"/>
</dbReference>
<dbReference type="Gene3D" id="3.40.50.300">
    <property type="entry name" value="P-loop containing nucleotide triphosphate hydrolases"/>
    <property type="match status" value="1"/>
</dbReference>
<protein>
    <submittedName>
        <fullName evidence="9">ABC transporter ATP-binding protein</fullName>
    </submittedName>
</protein>
<keyword evidence="3" id="KW-0813">Transport</keyword>
<evidence type="ECO:0000313" key="10">
    <source>
        <dbReference type="Proteomes" id="UP000264071"/>
    </source>
</evidence>
<dbReference type="Proteomes" id="UP000264071">
    <property type="component" value="Unassembled WGS sequence"/>
</dbReference>
<dbReference type="InterPro" id="IPR027417">
    <property type="entry name" value="P-loop_NTPase"/>
</dbReference>
<evidence type="ECO:0000313" key="9">
    <source>
        <dbReference type="EMBL" id="HCT56578.1"/>
    </source>
</evidence>